<dbReference type="Proteomes" id="UP000694395">
    <property type="component" value="Chromosome 24"/>
</dbReference>
<proteinExistence type="predicted"/>
<sequence length="81" mass="9436">MSGRGTLPTSAEEEKINTQKTADSWKRHIIRQLKHRDKYQKAMFQDVILACMYKFFAEGLVVPTLVLVRGLQPNRSQIQCW</sequence>
<reference evidence="2" key="2">
    <citation type="submission" date="2025-08" db="UniProtKB">
        <authorList>
            <consortium name="Ensembl"/>
        </authorList>
    </citation>
    <scope>IDENTIFICATION</scope>
</reference>
<keyword evidence="3" id="KW-1185">Reference proteome</keyword>
<dbReference type="GeneTree" id="ENSGT01000000220803"/>
<accession>A0A8K9V1V7</accession>
<feature type="region of interest" description="Disordered" evidence="1">
    <location>
        <begin position="1"/>
        <end position="22"/>
    </location>
</feature>
<reference evidence="2" key="1">
    <citation type="submission" date="2020-07" db="EMBL/GenBank/DDBJ databases">
        <title>A long reads based de novo assembly of the rainbow trout Arlee double haploid line genome.</title>
        <authorList>
            <person name="Gao G."/>
            <person name="Palti Y."/>
        </authorList>
    </citation>
    <scope>NUCLEOTIDE SEQUENCE [LARGE SCALE GENOMIC DNA]</scope>
</reference>
<dbReference type="AlphaFoldDB" id="A0A8K9V1V7"/>
<name>A0A8K9V1V7_ONCMY</name>
<dbReference type="Ensembl" id="ENSOMYT00000154506.1">
    <property type="protein sequence ID" value="ENSOMYP00000117930.1"/>
    <property type="gene ID" value="ENSOMYG00000065592.1"/>
</dbReference>
<evidence type="ECO:0000256" key="1">
    <source>
        <dbReference type="SAM" id="MobiDB-lite"/>
    </source>
</evidence>
<reference evidence="2" key="3">
    <citation type="submission" date="2025-09" db="UniProtKB">
        <authorList>
            <consortium name="Ensembl"/>
        </authorList>
    </citation>
    <scope>IDENTIFICATION</scope>
</reference>
<evidence type="ECO:0000313" key="3">
    <source>
        <dbReference type="Proteomes" id="UP000694395"/>
    </source>
</evidence>
<organism evidence="2 3">
    <name type="scientific">Oncorhynchus mykiss</name>
    <name type="common">Rainbow trout</name>
    <name type="synonym">Salmo gairdneri</name>
    <dbReference type="NCBI Taxonomy" id="8022"/>
    <lineage>
        <taxon>Eukaryota</taxon>
        <taxon>Metazoa</taxon>
        <taxon>Chordata</taxon>
        <taxon>Craniata</taxon>
        <taxon>Vertebrata</taxon>
        <taxon>Euteleostomi</taxon>
        <taxon>Actinopterygii</taxon>
        <taxon>Neopterygii</taxon>
        <taxon>Teleostei</taxon>
        <taxon>Protacanthopterygii</taxon>
        <taxon>Salmoniformes</taxon>
        <taxon>Salmonidae</taxon>
        <taxon>Salmoninae</taxon>
        <taxon>Oncorhynchus</taxon>
    </lineage>
</organism>
<protein>
    <submittedName>
        <fullName evidence="2">Uncharacterized protein</fullName>
    </submittedName>
</protein>
<evidence type="ECO:0000313" key="2">
    <source>
        <dbReference type="Ensembl" id="ENSOMYP00000117930.1"/>
    </source>
</evidence>